<dbReference type="PANTHER" id="PTHR10953:SF102">
    <property type="entry name" value="ADENYLYLTRANSFERASE AND SULFURTRANSFERASE MOCS3"/>
    <property type="match status" value="1"/>
</dbReference>
<sequence length="828" mass="97423">MEQYNPVIQEQELLLSRQVIDGIFTLQQQKQLQISTCLVLGLKGLGFEIVKNLYFLGVQNIYICDDSNLEPQDCSFNIYFHKFKDMANSQTRSSQCKLSMDQFQKSCQIKVCNEAEAKNSQFLIDNKIDYVIVTEFIFRNLNDLFQLNADCQAQEIRFVFTFSSIVFSFQYICFSKEQKLLQEIYQNKFNEKQNVYCIYNQTPRNFKLQKKRTFALFKFLELYSRVPQYKNENDIDKFQEILNDLQQDLEYNQIELIQNKKLKIEQKNKQMIGWSDFNLVKQDFSQFEEISLSDPYLYEKRIFGQELFLKIQQGNYLVAGCGAIGCEQAKSLLLLGVQNITLVDNDTIEISNFNRQIFYGREDNKESKAETLKKKIQQLNNQINCQSVIGYLCQENEEKLFGFDDFLNHDLIMCCFDNPQGRHYLSQTARQTFTCLIDSATHGFISQSQIQIPQYISTIQIAKETKTLLQEIPKCTLSENHKTNLEAIAWCKYFFQNEFSNKRELEEADKDLFIKSEVLNSFLGKEQRLSDIIDISQQVLTKLSCKLDQNSQKIEQIEFKQKNYLIYNTTQILFQVLGIDQSLLKFEYLFFAQNELDQIILKTQDKLNIIEFDKSDLIHLNFLYYLTCLRCELFGLEIPEPLYIIQKANDINGALITSTSQSAASGFLEYFKYMICKKQLKQLKEKPNEIENALKQIQFRLYDNFLTQNIMYSILQIKQFYCIQIHNKSQLLEDIVEQINQSSKQQSLEQINFKSSNETITIFEKNLDKDIYDQADQQVLEQLQKQKISQICESLSVPLRKNKYFELMIWTSQDQDVAKLTGILKVYK</sequence>
<evidence type="ECO:0000256" key="6">
    <source>
        <dbReference type="SAM" id="Coils"/>
    </source>
</evidence>
<dbReference type="SUPFAM" id="SSF69572">
    <property type="entry name" value="Activating enzymes of the ubiquitin-like proteins"/>
    <property type="match status" value="2"/>
</dbReference>
<dbReference type="GO" id="GO:0005737">
    <property type="term" value="C:cytoplasm"/>
    <property type="evidence" value="ECO:0007669"/>
    <property type="project" value="TreeGrafter"/>
</dbReference>
<dbReference type="Gene3D" id="1.10.10.520">
    <property type="entry name" value="Ubiquitin activating enzymes (Uba3). Chain: B, domain 2"/>
    <property type="match status" value="1"/>
</dbReference>
<keyword evidence="4" id="KW-0067">ATP-binding</keyword>
<evidence type="ECO:0000256" key="4">
    <source>
        <dbReference type="ARBA" id="ARBA00022840"/>
    </source>
</evidence>
<dbReference type="GO" id="GO:0005524">
    <property type="term" value="F:ATP binding"/>
    <property type="evidence" value="ECO:0007669"/>
    <property type="project" value="UniProtKB-KW"/>
</dbReference>
<dbReference type="InterPro" id="IPR023318">
    <property type="entry name" value="Ub_act_enz_dom_a_sf"/>
</dbReference>
<dbReference type="InterPro" id="IPR045886">
    <property type="entry name" value="ThiF/MoeB/HesA"/>
</dbReference>
<dbReference type="InterPro" id="IPR000011">
    <property type="entry name" value="UBQ/SUMO-activ_enz_E1-like"/>
</dbReference>
<dbReference type="PANTHER" id="PTHR10953">
    <property type="entry name" value="UBIQUITIN-ACTIVATING ENZYME E1"/>
    <property type="match status" value="1"/>
</dbReference>
<evidence type="ECO:0000259" key="7">
    <source>
        <dbReference type="Pfam" id="PF00899"/>
    </source>
</evidence>
<feature type="domain" description="THIF-type NAD/FAD binding fold" evidence="7">
    <location>
        <begin position="302"/>
        <end position="480"/>
    </location>
</feature>
<keyword evidence="2" id="KW-0547">Nucleotide-binding</keyword>
<protein>
    <submittedName>
        <fullName evidence="8">Ubiquitin activating enzyme</fullName>
    </submittedName>
</protein>
<dbReference type="Gene3D" id="3.40.50.720">
    <property type="entry name" value="NAD(P)-binding Rossmann-like Domain"/>
    <property type="match status" value="2"/>
</dbReference>
<feature type="coiled-coil region" evidence="6">
    <location>
        <begin position="362"/>
        <end position="389"/>
    </location>
</feature>
<dbReference type="InterPro" id="IPR035985">
    <property type="entry name" value="Ubiquitin-activating_enz"/>
</dbReference>
<evidence type="ECO:0000313" key="8">
    <source>
        <dbReference type="EMBL" id="OCB07000.1"/>
    </source>
</evidence>
<comment type="pathway">
    <text evidence="5">Protein modification.</text>
</comment>
<proteinExistence type="inferred from homology"/>
<keyword evidence="3" id="KW-0833">Ubl conjugation pathway</keyword>
<dbReference type="Pfam" id="PF00899">
    <property type="entry name" value="ThiF"/>
    <property type="match status" value="2"/>
</dbReference>
<dbReference type="EMBL" id="JH659694">
    <property type="protein sequence ID" value="OCB07000.1"/>
    <property type="molecule type" value="Genomic_DNA"/>
</dbReference>
<evidence type="ECO:0000256" key="2">
    <source>
        <dbReference type="ARBA" id="ARBA00022741"/>
    </source>
</evidence>
<evidence type="ECO:0000256" key="5">
    <source>
        <dbReference type="ARBA" id="ARBA00043952"/>
    </source>
</evidence>
<dbReference type="PRINTS" id="PR01849">
    <property type="entry name" value="UBIQUITINACT"/>
</dbReference>
<name>A0A1B9C285_TETTS</name>
<dbReference type="Proteomes" id="UP000242602">
    <property type="component" value="Unassembled WGS sequence"/>
</dbReference>
<dbReference type="InterPro" id="IPR000594">
    <property type="entry name" value="ThiF_NAD_FAD-bd"/>
</dbReference>
<reference evidence="8" key="1">
    <citation type="submission" date="2011-11" db="EMBL/GenBank/DDBJ databases">
        <title>The Genome Sequence of Tetrahymena thermophila SB210.</title>
        <authorList>
            <consortium name="The Broad Institute Genome Sequencing Platform"/>
            <person name="Russ C."/>
            <person name="Coyne R.S."/>
            <person name="Orias E."/>
            <person name="Taverna S.D."/>
            <person name="Papazyan R."/>
            <person name="Young S.K."/>
            <person name="Zeng Q."/>
            <person name="Gargeya S."/>
            <person name="Fitzgerald M."/>
            <person name="Haas B."/>
            <person name="Abouelleil A."/>
            <person name="Alvarado L."/>
            <person name="Arachchi H.M."/>
            <person name="Berlin A."/>
            <person name="Brown A."/>
            <person name="Chapman S.B."/>
            <person name="Chen Z."/>
            <person name="Dunbar C."/>
            <person name="Freedman E."/>
            <person name="Gearin G."/>
            <person name="Goldberg J."/>
            <person name="Griggs A."/>
            <person name="Gujja S."/>
            <person name="Heiman D."/>
            <person name="Howarth C."/>
            <person name="Lui A."/>
            <person name="MacDonald P.J.P."/>
            <person name="Montmayeur A."/>
            <person name="Murphy C."/>
            <person name="Neiman D."/>
            <person name="Pearson M."/>
            <person name="Priest M."/>
            <person name="Roberts A."/>
            <person name="Saif S."/>
            <person name="Shea T."/>
            <person name="Sisk P."/>
            <person name="Stolte C."/>
            <person name="Sykes S."/>
            <person name="Wortman J."/>
            <person name="Nusbaum C."/>
            <person name="Birren B."/>
        </authorList>
    </citation>
    <scope>NUCLEOTIDE SEQUENCE [LARGE SCALE GENOMIC DNA]</scope>
    <source>
        <strain evidence="8">SB210</strain>
    </source>
</reference>
<feature type="domain" description="THIF-type NAD/FAD binding fold" evidence="7">
    <location>
        <begin position="16"/>
        <end position="133"/>
    </location>
</feature>
<dbReference type="AlphaFoldDB" id="A0A1B9C285"/>
<dbReference type="GO" id="GO:0031510">
    <property type="term" value="C:SUMO activating enzyme complex"/>
    <property type="evidence" value="ECO:0007669"/>
    <property type="project" value="TreeGrafter"/>
</dbReference>
<gene>
    <name evidence="8" type="ORF">TTHMIC_00027</name>
</gene>
<organism evidence="8">
    <name type="scientific">Tetrahymena thermophila (strain SB210)</name>
    <dbReference type="NCBI Taxonomy" id="312017"/>
    <lineage>
        <taxon>Eukaryota</taxon>
        <taxon>Sar</taxon>
        <taxon>Alveolata</taxon>
        <taxon>Ciliophora</taxon>
        <taxon>Intramacronucleata</taxon>
        <taxon>Oligohymenophorea</taxon>
        <taxon>Hymenostomatida</taxon>
        <taxon>Tetrahymenina</taxon>
        <taxon>Tetrahymenidae</taxon>
        <taxon>Tetrahymena</taxon>
    </lineage>
</organism>
<reference evidence="8" key="2">
    <citation type="submission" date="2016-07" db="EMBL/GenBank/DDBJ databases">
        <authorList>
            <person name="Coyne R.S."/>
            <person name="Hamilton E.P."/>
            <person name="Orias E."/>
            <person name="Russ C."/>
            <person name="Kapusta A."/>
            <person name="Bidwell S.L."/>
            <person name="Krishnakumar V."/>
            <person name="Zafar N."/>
            <person name="Tang H."/>
            <person name="Hadjithomas M."/>
        </authorList>
    </citation>
    <scope>NUCLEOTIDE SEQUENCE [LARGE SCALE GENOMIC DNA]</scope>
    <source>
        <strain evidence="8">SB210</strain>
    </source>
</reference>
<keyword evidence="6" id="KW-0175">Coiled coil</keyword>
<comment type="similarity">
    <text evidence="1">Belongs to the ubiquitin-activating E1 family.</text>
</comment>
<dbReference type="GO" id="GO:0019948">
    <property type="term" value="F:SUMO activating enzyme activity"/>
    <property type="evidence" value="ECO:0007669"/>
    <property type="project" value="TreeGrafter"/>
</dbReference>
<evidence type="ECO:0000256" key="1">
    <source>
        <dbReference type="ARBA" id="ARBA00005673"/>
    </source>
</evidence>
<evidence type="ECO:0000256" key="3">
    <source>
        <dbReference type="ARBA" id="ARBA00022786"/>
    </source>
</evidence>
<accession>A0A1B9C285</accession>
<dbReference type="GO" id="GO:0016925">
    <property type="term" value="P:protein sumoylation"/>
    <property type="evidence" value="ECO:0007669"/>
    <property type="project" value="TreeGrafter"/>
</dbReference>